<dbReference type="GO" id="GO:0005576">
    <property type="term" value="C:extracellular region"/>
    <property type="evidence" value="ECO:0007669"/>
    <property type="project" value="UniProtKB-SubCell"/>
</dbReference>
<dbReference type="PANTHER" id="PTHR11475">
    <property type="entry name" value="OXIDASE/PEROXIDASE"/>
    <property type="match status" value="1"/>
</dbReference>
<reference evidence="5" key="2">
    <citation type="journal article" date="2021" name="Genome Biol. Evol.">
        <title>Developing a high-quality reference genome for a parasitic bivalve with doubly uniparental inheritance (Bivalvia: Unionida).</title>
        <authorList>
            <person name="Smith C.H."/>
        </authorList>
    </citation>
    <scope>NUCLEOTIDE SEQUENCE</scope>
    <source>
        <strain evidence="5">CHS0354</strain>
        <tissue evidence="5">Mantle</tissue>
    </source>
</reference>
<keyword evidence="4" id="KW-0732">Signal</keyword>
<dbReference type="Pfam" id="PF03098">
    <property type="entry name" value="An_peroxidase"/>
    <property type="match status" value="2"/>
</dbReference>
<gene>
    <name evidence="5" type="ORF">CHS0354_038581</name>
</gene>
<comment type="caution">
    <text evidence="5">The sequence shown here is derived from an EMBL/GenBank/DDBJ whole genome shotgun (WGS) entry which is preliminary data.</text>
</comment>
<dbReference type="EMBL" id="JAEAOA010002242">
    <property type="protein sequence ID" value="KAK3609583.1"/>
    <property type="molecule type" value="Genomic_DNA"/>
</dbReference>
<evidence type="ECO:0000256" key="2">
    <source>
        <dbReference type="ARBA" id="ARBA00022525"/>
    </source>
</evidence>
<evidence type="ECO:0000313" key="5">
    <source>
        <dbReference type="EMBL" id="KAK3609583.1"/>
    </source>
</evidence>
<comment type="subcellular location">
    <subcellularLocation>
        <location evidence="1">Secreted</location>
    </subcellularLocation>
</comment>
<dbReference type="GO" id="GO:0004601">
    <property type="term" value="F:peroxidase activity"/>
    <property type="evidence" value="ECO:0007669"/>
    <property type="project" value="InterPro"/>
</dbReference>
<reference evidence="5" key="1">
    <citation type="journal article" date="2021" name="Genome Biol. Evol.">
        <title>A High-Quality Reference Genome for a Parasitic Bivalve with Doubly Uniparental Inheritance (Bivalvia: Unionida).</title>
        <authorList>
            <person name="Smith C.H."/>
        </authorList>
    </citation>
    <scope>NUCLEOTIDE SEQUENCE</scope>
    <source>
        <strain evidence="5">CHS0354</strain>
    </source>
</reference>
<dbReference type="PANTHER" id="PTHR11475:SF4">
    <property type="entry name" value="CHORION PEROXIDASE"/>
    <property type="match status" value="1"/>
</dbReference>
<dbReference type="Gene3D" id="1.10.640.10">
    <property type="entry name" value="Haem peroxidase domain superfamily, animal type"/>
    <property type="match status" value="2"/>
</dbReference>
<evidence type="ECO:0000256" key="1">
    <source>
        <dbReference type="ARBA" id="ARBA00004613"/>
    </source>
</evidence>
<name>A0AAE0WBW7_9BIVA</name>
<feature type="chain" id="PRO_5042105416" evidence="4">
    <location>
        <begin position="24"/>
        <end position="356"/>
    </location>
</feature>
<reference evidence="5" key="3">
    <citation type="submission" date="2023-05" db="EMBL/GenBank/DDBJ databases">
        <authorList>
            <person name="Smith C.H."/>
        </authorList>
    </citation>
    <scope>NUCLEOTIDE SEQUENCE</scope>
    <source>
        <strain evidence="5">CHS0354</strain>
        <tissue evidence="5">Mantle</tissue>
    </source>
</reference>
<keyword evidence="6" id="KW-1185">Reference proteome</keyword>
<accession>A0AAE0WBW7</accession>
<proteinExistence type="predicted"/>
<dbReference type="GO" id="GO:0006979">
    <property type="term" value="P:response to oxidative stress"/>
    <property type="evidence" value="ECO:0007669"/>
    <property type="project" value="InterPro"/>
</dbReference>
<dbReference type="AlphaFoldDB" id="A0AAE0WBW7"/>
<sequence>MNEMLERRKLTLLIGILVLLTWAERIQQEEERIHLSIPLWRKFTLPLFDPITRQPIKTFDPITRQPIKPFDPITRRPIKPIYTITRLAIKTFDPITRQPIKPLDPITREPIEALDPITREPIEELDPITRQHIEPLDAPIQPLDNFEKTLFSKSIDNVGVRSTDAIGPHLLTSPQDLKIASPGVSKDAAERLNISITDQQLSRQLPILQPFCDFSILPDCTQAANSRYRTMDGSCNNLNNKLLGRSFTPFERMMPALGDPCFPIEIPIGDPYYSQFNRTCMNFVWALPTPKLDCSMGQRQQLNQNTHYIDGSQIYGSDVHTSNSLRTFSGGRHFRGRSCQPTTGSHLAPHNLYERA</sequence>
<keyword evidence="2" id="KW-0964">Secreted</keyword>
<evidence type="ECO:0000256" key="3">
    <source>
        <dbReference type="ARBA" id="ARBA00023180"/>
    </source>
</evidence>
<dbReference type="GO" id="GO:0020037">
    <property type="term" value="F:heme binding"/>
    <property type="evidence" value="ECO:0007669"/>
    <property type="project" value="InterPro"/>
</dbReference>
<protein>
    <submittedName>
        <fullName evidence="5">Uncharacterized protein</fullName>
    </submittedName>
</protein>
<feature type="signal peptide" evidence="4">
    <location>
        <begin position="1"/>
        <end position="23"/>
    </location>
</feature>
<dbReference type="PROSITE" id="PS50292">
    <property type="entry name" value="PEROXIDASE_3"/>
    <property type="match status" value="1"/>
</dbReference>
<dbReference type="SUPFAM" id="SSF48113">
    <property type="entry name" value="Heme-dependent peroxidases"/>
    <property type="match status" value="1"/>
</dbReference>
<dbReference type="InterPro" id="IPR037120">
    <property type="entry name" value="Haem_peroxidase_sf_animal"/>
</dbReference>
<evidence type="ECO:0000256" key="4">
    <source>
        <dbReference type="SAM" id="SignalP"/>
    </source>
</evidence>
<dbReference type="Proteomes" id="UP001195483">
    <property type="component" value="Unassembled WGS sequence"/>
</dbReference>
<dbReference type="InterPro" id="IPR019791">
    <property type="entry name" value="Haem_peroxidase_animal"/>
</dbReference>
<organism evidence="5 6">
    <name type="scientific">Potamilus streckersoni</name>
    <dbReference type="NCBI Taxonomy" id="2493646"/>
    <lineage>
        <taxon>Eukaryota</taxon>
        <taxon>Metazoa</taxon>
        <taxon>Spiralia</taxon>
        <taxon>Lophotrochozoa</taxon>
        <taxon>Mollusca</taxon>
        <taxon>Bivalvia</taxon>
        <taxon>Autobranchia</taxon>
        <taxon>Heteroconchia</taxon>
        <taxon>Palaeoheterodonta</taxon>
        <taxon>Unionida</taxon>
        <taxon>Unionoidea</taxon>
        <taxon>Unionidae</taxon>
        <taxon>Ambleminae</taxon>
        <taxon>Lampsilini</taxon>
        <taxon>Potamilus</taxon>
    </lineage>
</organism>
<evidence type="ECO:0000313" key="6">
    <source>
        <dbReference type="Proteomes" id="UP001195483"/>
    </source>
</evidence>
<keyword evidence="3" id="KW-0325">Glycoprotein</keyword>
<dbReference type="InterPro" id="IPR010255">
    <property type="entry name" value="Haem_peroxidase_sf"/>
</dbReference>